<organism evidence="2">
    <name type="scientific">marine sediment metagenome</name>
    <dbReference type="NCBI Taxonomy" id="412755"/>
    <lineage>
        <taxon>unclassified sequences</taxon>
        <taxon>metagenomes</taxon>
        <taxon>ecological metagenomes</taxon>
    </lineage>
</organism>
<proteinExistence type="predicted"/>
<comment type="caution">
    <text evidence="2">The sequence shown here is derived from an EMBL/GenBank/DDBJ whole genome shotgun (WGS) entry which is preliminary data.</text>
</comment>
<dbReference type="EMBL" id="BARS01050758">
    <property type="protein sequence ID" value="GAG51191.1"/>
    <property type="molecule type" value="Genomic_DNA"/>
</dbReference>
<protein>
    <submittedName>
        <fullName evidence="2">Uncharacterized protein</fullName>
    </submittedName>
</protein>
<keyword evidence="1" id="KW-1133">Transmembrane helix</keyword>
<evidence type="ECO:0000313" key="2">
    <source>
        <dbReference type="EMBL" id="GAG51191.1"/>
    </source>
</evidence>
<evidence type="ECO:0000256" key="1">
    <source>
        <dbReference type="SAM" id="Phobius"/>
    </source>
</evidence>
<feature type="transmembrane region" description="Helical" evidence="1">
    <location>
        <begin position="12"/>
        <end position="32"/>
    </location>
</feature>
<accession>X0ZSI3</accession>
<feature type="non-terminal residue" evidence="2">
    <location>
        <position position="147"/>
    </location>
</feature>
<sequence>MSEKLAKEVRLLKVYAVVATLVCAALFTLLFASVRKTQAFEEIDVERINIVEKTGELRMVISNQERQHPGIVNGKIIERETARPPGMIFFNHLGDEMGGLVMGENGGDGHFGSLTFDKVRGDQTIGFRHLESDNGTYTAGLVIWQQP</sequence>
<dbReference type="AlphaFoldDB" id="X0ZSI3"/>
<name>X0ZSI3_9ZZZZ</name>
<keyword evidence="1" id="KW-0812">Transmembrane</keyword>
<reference evidence="2" key="1">
    <citation type="journal article" date="2014" name="Front. Microbiol.">
        <title>High frequency of phylogenetically diverse reductive dehalogenase-homologous genes in deep subseafloor sedimentary metagenomes.</title>
        <authorList>
            <person name="Kawai M."/>
            <person name="Futagami T."/>
            <person name="Toyoda A."/>
            <person name="Takaki Y."/>
            <person name="Nishi S."/>
            <person name="Hori S."/>
            <person name="Arai W."/>
            <person name="Tsubouchi T."/>
            <person name="Morono Y."/>
            <person name="Uchiyama I."/>
            <person name="Ito T."/>
            <person name="Fujiyama A."/>
            <person name="Inagaki F."/>
            <person name="Takami H."/>
        </authorList>
    </citation>
    <scope>NUCLEOTIDE SEQUENCE</scope>
    <source>
        <strain evidence="2">Expedition CK06-06</strain>
    </source>
</reference>
<keyword evidence="1" id="KW-0472">Membrane</keyword>
<gene>
    <name evidence="2" type="ORF">S01H1_75715</name>
</gene>